<proteinExistence type="predicted"/>
<dbReference type="InterPro" id="IPR042184">
    <property type="entry name" value="YqeY/Aim41_N"/>
</dbReference>
<name>A0AAE3HEV0_9FIRM</name>
<comment type="caution">
    <text evidence="1">The sequence shown here is derived from an EMBL/GenBank/DDBJ whole genome shotgun (WGS) entry which is preliminary data.</text>
</comment>
<protein>
    <submittedName>
        <fullName evidence="1">GatB/YqeY domain-containing protein</fullName>
    </submittedName>
</protein>
<sequence length="148" mass="16722">MSLKERLLADLKQSMKEKDAIRKSTITMVRAAILQVEKDNKVELDDEEIIGVIAKQAKQRKDAIKEFKMADRQDLVEQNNREVEILSAYLPQQLSEEEVDQIVADTILEVGANSMKDMGRVMSAIMPKVKGRADGALINKFVKQHLQG</sequence>
<keyword evidence="2" id="KW-1185">Reference proteome</keyword>
<gene>
    <name evidence="1" type="ORF">NSA47_02470</name>
</gene>
<evidence type="ECO:0000313" key="1">
    <source>
        <dbReference type="EMBL" id="MCR1897853.1"/>
    </source>
</evidence>
<dbReference type="GO" id="GO:0016884">
    <property type="term" value="F:carbon-nitrogen ligase activity, with glutamine as amido-N-donor"/>
    <property type="evidence" value="ECO:0007669"/>
    <property type="project" value="InterPro"/>
</dbReference>
<dbReference type="AlphaFoldDB" id="A0AAE3HEV0"/>
<dbReference type="Gene3D" id="1.10.1510.10">
    <property type="entry name" value="Uncharacterised protein YqeY/AIM41 PF09424, N-terminal domain"/>
    <property type="match status" value="1"/>
</dbReference>
<dbReference type="RefSeq" id="WP_257529306.1">
    <property type="nucleotide sequence ID" value="NZ_JANKAS010000002.1"/>
</dbReference>
<accession>A0AAE3HEV0</accession>
<dbReference type="PANTHER" id="PTHR28055">
    <property type="entry name" value="ALTERED INHERITANCE OF MITOCHONDRIA PROTEIN 41, MITOCHONDRIAL"/>
    <property type="match status" value="1"/>
</dbReference>
<organism evidence="1 2">
    <name type="scientific">Irregularibacter muris</name>
    <dbReference type="NCBI Taxonomy" id="1796619"/>
    <lineage>
        <taxon>Bacteria</taxon>
        <taxon>Bacillati</taxon>
        <taxon>Bacillota</taxon>
        <taxon>Clostridia</taxon>
        <taxon>Eubacteriales</taxon>
        <taxon>Eubacteriaceae</taxon>
        <taxon>Irregularibacter</taxon>
    </lineage>
</organism>
<dbReference type="InterPro" id="IPR023168">
    <property type="entry name" value="GatB_Yqey_C_2"/>
</dbReference>
<dbReference type="InterPro" id="IPR019004">
    <property type="entry name" value="YqeY/Aim41"/>
</dbReference>
<dbReference type="Pfam" id="PF09424">
    <property type="entry name" value="YqeY"/>
    <property type="match status" value="1"/>
</dbReference>
<dbReference type="SUPFAM" id="SSF89095">
    <property type="entry name" value="GatB/YqeY motif"/>
    <property type="match status" value="1"/>
</dbReference>
<dbReference type="Proteomes" id="UP001205748">
    <property type="component" value="Unassembled WGS sequence"/>
</dbReference>
<reference evidence="1" key="1">
    <citation type="submission" date="2022-07" db="EMBL/GenBank/DDBJ databases">
        <title>Enhanced cultured diversity of the mouse gut microbiota enables custom-made synthetic communities.</title>
        <authorList>
            <person name="Afrizal A."/>
        </authorList>
    </citation>
    <scope>NUCLEOTIDE SEQUENCE</scope>
    <source>
        <strain evidence="1">DSM 28593</strain>
    </source>
</reference>
<dbReference type="Gene3D" id="1.10.10.410">
    <property type="match status" value="1"/>
</dbReference>
<dbReference type="EMBL" id="JANKAS010000002">
    <property type="protein sequence ID" value="MCR1897853.1"/>
    <property type="molecule type" value="Genomic_DNA"/>
</dbReference>
<dbReference type="PANTHER" id="PTHR28055:SF1">
    <property type="entry name" value="ALTERED INHERITANCE OF MITOCHONDRIA PROTEIN 41, MITOCHONDRIAL"/>
    <property type="match status" value="1"/>
</dbReference>
<dbReference type="InterPro" id="IPR003789">
    <property type="entry name" value="Asn/Gln_tRNA_amidoTrase-B-like"/>
</dbReference>
<evidence type="ECO:0000313" key="2">
    <source>
        <dbReference type="Proteomes" id="UP001205748"/>
    </source>
</evidence>